<evidence type="ECO:0000256" key="7">
    <source>
        <dbReference type="RuleBase" id="RU364093"/>
    </source>
</evidence>
<dbReference type="PIRSF" id="PIRSF005419">
    <property type="entry name" value="FlhA"/>
    <property type="match status" value="1"/>
</dbReference>
<dbReference type="PRINTS" id="PR00949">
    <property type="entry name" value="TYPE3IMAPROT"/>
</dbReference>
<dbReference type="Gene3D" id="3.40.30.60">
    <property type="entry name" value="FHIPEP family, domain 1"/>
    <property type="match status" value="1"/>
</dbReference>
<keyword evidence="7" id="KW-1005">Bacterial flagellum biogenesis</keyword>
<feature type="transmembrane region" description="Helical" evidence="7">
    <location>
        <begin position="46"/>
        <end position="65"/>
    </location>
</feature>
<dbReference type="PANTHER" id="PTHR30161:SF1">
    <property type="entry name" value="FLAGELLAR BIOSYNTHESIS PROTEIN FLHA-RELATED"/>
    <property type="match status" value="1"/>
</dbReference>
<feature type="transmembrane region" description="Helical" evidence="7">
    <location>
        <begin position="285"/>
        <end position="305"/>
    </location>
</feature>
<comment type="subcellular location">
    <subcellularLocation>
        <location evidence="1 7">Cell membrane</location>
        <topology evidence="1 7">Multi-pass membrane protein</topology>
    </subcellularLocation>
</comment>
<keyword evidence="6 7" id="KW-0472">Membrane</keyword>
<evidence type="ECO:0000313" key="8">
    <source>
        <dbReference type="EMBL" id="MES1928643.1"/>
    </source>
</evidence>
<keyword evidence="7" id="KW-0813">Transport</keyword>
<name>A0ABV2AZS9_9GAMM</name>
<keyword evidence="3 7" id="KW-1003">Cell membrane</keyword>
<keyword evidence="8" id="KW-0966">Cell projection</keyword>
<dbReference type="PANTHER" id="PTHR30161">
    <property type="entry name" value="FLAGELLAR EXPORT PROTEIN, MEMBRANE FLHA SUBUNIT-RELATED"/>
    <property type="match status" value="1"/>
</dbReference>
<dbReference type="Proteomes" id="UP001460888">
    <property type="component" value="Unassembled WGS sequence"/>
</dbReference>
<organism evidence="8 9">
    <name type="scientific">Salinisphaera dokdonensis CL-ES53</name>
    <dbReference type="NCBI Taxonomy" id="1304272"/>
    <lineage>
        <taxon>Bacteria</taxon>
        <taxon>Pseudomonadati</taxon>
        <taxon>Pseudomonadota</taxon>
        <taxon>Gammaproteobacteria</taxon>
        <taxon>Salinisphaerales</taxon>
        <taxon>Salinisphaeraceae</taxon>
        <taxon>Salinisphaera</taxon>
    </lineage>
</organism>
<sequence length="694" mass="74802">MNSMSSMLDRIGFGDAGQFKMLAGPVLIIMIMAMMILPLPPFALDLFFTFNIALSIMVLLVSMFTKRPLDFAAFPTVLLFATLLRLSLNVASTRVVLMNGHSGSGAAGEVIEAFGQFLVGGNFAVGLVVFGILIVINFMVITKGAGRIAEVGARFTLDAMPGKQMAIDADLNAGLIDEQTAKTRRQEISQEADFFGSMDGASKFVRGDAIAGILIMVINLIGGLIIGMGEHGLSAGEAARTYTLLTIGDGLVAQVPALVISTAAGVTVSRVSTEQDVGQQMLAQLFTNPKVLFLSAGVLGMLGLVPGMPNLVFLFFTALLGGLGWWLQTQARERDAQAVRELPPAPVAPESSEASWADVQLVDPLGLEVGYRLIPLVDAQQDGELLKRIKGVRKKFAQEVGFLPPVVHIRDNLEFQPHVYCLSLNGVEVGRGEAFAGQWLAINPGQAQGTLEGRAGTDPAFGLPAIWIDESHRDQAEAQGYTVVDASTVIATHINHLLAQHASDMLGRTETQALLDRVKDDNPALVEDVVPKLVPLSTLTSVLQNLLDEEVSIRDMRRILDVLAANGGQTQDVNELTALVRMALGRAIVQQWYGAAPQLEVMTLDGQLEQMLMQALTNGGGMEPGLADTLVQQVETSAARQEERGLAPVLVVQHELRPLLTRFLRRRMRQLVVLSQNEIPDDRNVRVNMLIGGR</sequence>
<dbReference type="InterPro" id="IPR001712">
    <property type="entry name" value="T3SS_FHIPEP"/>
</dbReference>
<dbReference type="EMBL" id="APND01000001">
    <property type="protein sequence ID" value="MES1928643.1"/>
    <property type="molecule type" value="Genomic_DNA"/>
</dbReference>
<dbReference type="NCBIfam" id="TIGR01398">
    <property type="entry name" value="FlhA"/>
    <property type="match status" value="1"/>
</dbReference>
<dbReference type="Gene3D" id="3.40.50.12790">
    <property type="entry name" value="FHIPEP family, domain 4"/>
    <property type="match status" value="1"/>
</dbReference>
<evidence type="ECO:0000256" key="6">
    <source>
        <dbReference type="ARBA" id="ARBA00023136"/>
    </source>
</evidence>
<dbReference type="RefSeq" id="WP_434547878.1">
    <property type="nucleotide sequence ID" value="NZ_APND01000001.1"/>
</dbReference>
<comment type="similarity">
    <text evidence="2 7">Belongs to the FHIPEP (flagella/HR/invasion proteins export pore) family.</text>
</comment>
<dbReference type="InterPro" id="IPR006301">
    <property type="entry name" value="FlhA"/>
</dbReference>
<keyword evidence="7" id="KW-1006">Bacterial flagellum protein export</keyword>
<feature type="transmembrane region" description="Helical" evidence="7">
    <location>
        <begin position="21"/>
        <end position="40"/>
    </location>
</feature>
<accession>A0ABV2AZS9</accession>
<keyword evidence="8" id="KW-0282">Flagellum</keyword>
<proteinExistence type="inferred from homology"/>
<keyword evidence="7" id="KW-0653">Protein transport</keyword>
<evidence type="ECO:0000256" key="5">
    <source>
        <dbReference type="ARBA" id="ARBA00022989"/>
    </source>
</evidence>
<comment type="function">
    <text evidence="7">Required for formation of the rod structure of the flagellar apparatus. Together with FliI and FliH, may constitute the export apparatus of flagellin.</text>
</comment>
<feature type="transmembrane region" description="Helical" evidence="7">
    <location>
        <begin position="117"/>
        <end position="140"/>
    </location>
</feature>
<protein>
    <recommendedName>
        <fullName evidence="7">Flagellar biosynthesis protein FlhA</fullName>
    </recommendedName>
</protein>
<feature type="transmembrane region" description="Helical" evidence="7">
    <location>
        <begin position="77"/>
        <end position="97"/>
    </location>
</feature>
<gene>
    <name evidence="7" type="primary">flhA</name>
    <name evidence="8" type="ORF">SADO_05270</name>
</gene>
<feature type="transmembrane region" description="Helical" evidence="7">
    <location>
        <begin position="209"/>
        <end position="229"/>
    </location>
</feature>
<dbReference type="InterPro" id="IPR042193">
    <property type="entry name" value="FHIPEP_3"/>
</dbReference>
<dbReference type="InterPro" id="IPR025505">
    <property type="entry name" value="FHIPEP_CS"/>
</dbReference>
<dbReference type="InterPro" id="IPR042194">
    <property type="entry name" value="FHIPEP_1"/>
</dbReference>
<evidence type="ECO:0000256" key="2">
    <source>
        <dbReference type="ARBA" id="ARBA00008835"/>
    </source>
</evidence>
<dbReference type="PROSITE" id="PS00994">
    <property type="entry name" value="FHIPEP"/>
    <property type="match status" value="1"/>
</dbReference>
<dbReference type="Gene3D" id="1.10.8.540">
    <property type="entry name" value="FHIPEP family, domain 3"/>
    <property type="match status" value="1"/>
</dbReference>
<keyword evidence="9" id="KW-1185">Reference proteome</keyword>
<dbReference type="InterPro" id="IPR042196">
    <property type="entry name" value="FHIPEP_4"/>
</dbReference>
<evidence type="ECO:0000256" key="3">
    <source>
        <dbReference type="ARBA" id="ARBA00022475"/>
    </source>
</evidence>
<evidence type="ECO:0000313" key="9">
    <source>
        <dbReference type="Proteomes" id="UP001460888"/>
    </source>
</evidence>
<feature type="transmembrane region" description="Helical" evidence="7">
    <location>
        <begin position="241"/>
        <end position="264"/>
    </location>
</feature>
<comment type="caution">
    <text evidence="8">The sequence shown here is derived from an EMBL/GenBank/DDBJ whole genome shotgun (WGS) entry which is preliminary data.</text>
</comment>
<reference evidence="8 9" key="1">
    <citation type="submission" date="2013-03" db="EMBL/GenBank/DDBJ databases">
        <title>Salinisphaera dokdonensis CL-ES53 Genome Sequencing.</title>
        <authorList>
            <person name="Li C."/>
            <person name="Lai Q."/>
            <person name="Shao Z."/>
        </authorList>
    </citation>
    <scope>NUCLEOTIDE SEQUENCE [LARGE SCALE GENOMIC DNA]</scope>
    <source>
        <strain evidence="8 9">CL-ES53</strain>
    </source>
</reference>
<evidence type="ECO:0000256" key="1">
    <source>
        <dbReference type="ARBA" id="ARBA00004651"/>
    </source>
</evidence>
<evidence type="ECO:0000256" key="4">
    <source>
        <dbReference type="ARBA" id="ARBA00022692"/>
    </source>
</evidence>
<dbReference type="Pfam" id="PF00771">
    <property type="entry name" value="FHIPEP"/>
    <property type="match status" value="1"/>
</dbReference>
<keyword evidence="5 7" id="KW-1133">Transmembrane helix</keyword>
<keyword evidence="4 7" id="KW-0812">Transmembrane</keyword>
<keyword evidence="8" id="KW-0969">Cilium</keyword>